<evidence type="ECO:0000259" key="3">
    <source>
        <dbReference type="PROSITE" id="PS51724"/>
    </source>
</evidence>
<keyword evidence="2" id="KW-0812">Transmembrane</keyword>
<protein>
    <submittedName>
        <fullName evidence="4">DedD protein</fullName>
    </submittedName>
</protein>
<reference evidence="5" key="2">
    <citation type="submission" date="2019-02" db="EMBL/GenBank/DDBJ databases">
        <title>Granulicella sibirica sp. nov., a psychrotolerant acidobacterium isolated from an organic soil layer in forested tundra, West Siberia.</title>
        <authorList>
            <person name="Oshkin I.Y."/>
            <person name="Kulichevskaya I.S."/>
            <person name="Rijpstra W.I.C."/>
            <person name="Sinninghe Damste J.S."/>
            <person name="Rakitin A.L."/>
            <person name="Ravin N.V."/>
            <person name="Dedysh S.N."/>
        </authorList>
    </citation>
    <scope>NUCLEOTIDE SEQUENCE [LARGE SCALE GENOMIC DNA]</scope>
    <source>
        <strain evidence="5">AF10</strain>
    </source>
</reference>
<keyword evidence="2" id="KW-1133">Transmembrane helix</keyword>
<organism evidence="4 5">
    <name type="scientific">Granulicella sibirica</name>
    <dbReference type="NCBI Taxonomy" id="2479048"/>
    <lineage>
        <taxon>Bacteria</taxon>
        <taxon>Pseudomonadati</taxon>
        <taxon>Acidobacteriota</taxon>
        <taxon>Terriglobia</taxon>
        <taxon>Terriglobales</taxon>
        <taxon>Acidobacteriaceae</taxon>
        <taxon>Granulicella</taxon>
    </lineage>
</organism>
<dbReference type="Proteomes" id="UP000289437">
    <property type="component" value="Unassembled WGS sequence"/>
</dbReference>
<keyword evidence="2" id="KW-0472">Membrane</keyword>
<dbReference type="Pfam" id="PF05036">
    <property type="entry name" value="SPOR"/>
    <property type="match status" value="1"/>
</dbReference>
<comment type="caution">
    <text evidence="4">The sequence shown here is derived from an EMBL/GenBank/DDBJ whole genome shotgun (WGS) entry which is preliminary data.</text>
</comment>
<dbReference type="Gene3D" id="3.30.70.1070">
    <property type="entry name" value="Sporulation related repeat"/>
    <property type="match status" value="1"/>
</dbReference>
<dbReference type="AlphaFoldDB" id="A0A4Q0T2R9"/>
<keyword evidence="5" id="KW-1185">Reference proteome</keyword>
<dbReference type="PROSITE" id="PS51724">
    <property type="entry name" value="SPOR"/>
    <property type="match status" value="1"/>
</dbReference>
<dbReference type="RefSeq" id="WP_128911677.1">
    <property type="nucleotide sequence ID" value="NZ_RDSM01000001.1"/>
</dbReference>
<evidence type="ECO:0000313" key="4">
    <source>
        <dbReference type="EMBL" id="RXH57517.1"/>
    </source>
</evidence>
<feature type="transmembrane region" description="Helical" evidence="2">
    <location>
        <begin position="25"/>
        <end position="49"/>
    </location>
</feature>
<name>A0A4Q0T2R9_9BACT</name>
<evidence type="ECO:0000256" key="2">
    <source>
        <dbReference type="SAM" id="Phobius"/>
    </source>
</evidence>
<dbReference type="InterPro" id="IPR007730">
    <property type="entry name" value="SPOR-like_dom"/>
</dbReference>
<evidence type="ECO:0000313" key="5">
    <source>
        <dbReference type="Proteomes" id="UP000289437"/>
    </source>
</evidence>
<accession>A0A4Q0T2R9</accession>
<dbReference type="GO" id="GO:0042834">
    <property type="term" value="F:peptidoglycan binding"/>
    <property type="evidence" value="ECO:0007669"/>
    <property type="project" value="InterPro"/>
</dbReference>
<gene>
    <name evidence="4" type="ORF">GRAN_0827</name>
</gene>
<evidence type="ECO:0000256" key="1">
    <source>
        <dbReference type="SAM" id="MobiDB-lite"/>
    </source>
</evidence>
<dbReference type="InterPro" id="IPR036680">
    <property type="entry name" value="SPOR-like_sf"/>
</dbReference>
<feature type="domain" description="SPOR" evidence="3">
    <location>
        <begin position="154"/>
        <end position="228"/>
    </location>
</feature>
<feature type="region of interest" description="Disordered" evidence="1">
    <location>
        <begin position="78"/>
        <end position="110"/>
    </location>
</feature>
<reference evidence="4 5" key="1">
    <citation type="submission" date="2018-11" db="EMBL/GenBank/DDBJ databases">
        <authorList>
            <person name="Mardanov A.V."/>
            <person name="Ravin N.V."/>
            <person name="Dedysh S.N."/>
        </authorList>
    </citation>
    <scope>NUCLEOTIDE SEQUENCE [LARGE SCALE GENOMIC DNA]</scope>
    <source>
        <strain evidence="4 5">AF10</strain>
    </source>
</reference>
<feature type="region of interest" description="Disordered" evidence="1">
    <location>
        <begin position="1"/>
        <end position="22"/>
    </location>
</feature>
<dbReference type="EMBL" id="RDSM01000001">
    <property type="protein sequence ID" value="RXH57517.1"/>
    <property type="molecule type" value="Genomic_DNA"/>
</dbReference>
<dbReference type="SUPFAM" id="SSF110997">
    <property type="entry name" value="Sporulation related repeat"/>
    <property type="match status" value="1"/>
</dbReference>
<dbReference type="OrthoDB" id="119559at2"/>
<proteinExistence type="predicted"/>
<sequence>MSLLRSESDLEDMTDMHDSGRDREISLGTSTLLGIFFALALVCSAFFGFGYSLGRKSAQPTGAPVVAATTDAPASGGLFKSFKPSPGSPVKASATSSSDGDEASKAVTAPATRTEVVAVEKKAFDPDASVVGDEPAPAPKTAPIVRQAPAVVAPVAGGTAVVQVAAVSHQEDADVLLSALRRKGYSVSVRQEPQDKLLHVQLGPYASKKDAEAMRQKLLGDGYNAIVK</sequence>